<feature type="compositionally biased region" description="Basic and acidic residues" evidence="1">
    <location>
        <begin position="1"/>
        <end position="16"/>
    </location>
</feature>
<sequence>LDRNKRADKEAKRAAHGEASPLAELPNWLTAKPLPASLSKVRQALNDAFKKAAHVEWKESPRTARIDLNLP</sequence>
<dbReference type="HOGENOM" id="CLU_2746906_0_0_1"/>
<keyword evidence="3" id="KW-1185">Reference proteome</keyword>
<organism evidence="2 3">
    <name type="scientific">Fomitopsis schrenkii</name>
    <name type="common">Brown rot fungus</name>
    <dbReference type="NCBI Taxonomy" id="2126942"/>
    <lineage>
        <taxon>Eukaryota</taxon>
        <taxon>Fungi</taxon>
        <taxon>Dikarya</taxon>
        <taxon>Basidiomycota</taxon>
        <taxon>Agaricomycotina</taxon>
        <taxon>Agaricomycetes</taxon>
        <taxon>Polyporales</taxon>
        <taxon>Fomitopsis</taxon>
    </lineage>
</organism>
<feature type="region of interest" description="Disordered" evidence="1">
    <location>
        <begin position="1"/>
        <end position="21"/>
    </location>
</feature>
<evidence type="ECO:0000256" key="1">
    <source>
        <dbReference type="SAM" id="MobiDB-lite"/>
    </source>
</evidence>
<evidence type="ECO:0000313" key="3">
    <source>
        <dbReference type="Proteomes" id="UP000015241"/>
    </source>
</evidence>
<dbReference type="EMBL" id="KE504187">
    <property type="protein sequence ID" value="EPS96568.1"/>
    <property type="molecule type" value="Genomic_DNA"/>
</dbReference>
<gene>
    <name evidence="2" type="ORF">FOMPIDRAFT_11976</name>
</gene>
<protein>
    <submittedName>
        <fullName evidence="2">Uncharacterized protein</fullName>
    </submittedName>
</protein>
<dbReference type="InParanoid" id="S8DZL7"/>
<dbReference type="OrthoDB" id="3265515at2759"/>
<name>S8DZL7_FOMSC</name>
<dbReference type="AlphaFoldDB" id="S8DZL7"/>
<feature type="non-terminal residue" evidence="2">
    <location>
        <position position="71"/>
    </location>
</feature>
<reference evidence="2 3" key="1">
    <citation type="journal article" date="2012" name="Science">
        <title>The Paleozoic origin of enzymatic lignin decomposition reconstructed from 31 fungal genomes.</title>
        <authorList>
            <person name="Floudas D."/>
            <person name="Binder M."/>
            <person name="Riley R."/>
            <person name="Barry K."/>
            <person name="Blanchette R.A."/>
            <person name="Henrissat B."/>
            <person name="Martinez A.T."/>
            <person name="Otillar R."/>
            <person name="Spatafora J.W."/>
            <person name="Yadav J.S."/>
            <person name="Aerts A."/>
            <person name="Benoit I."/>
            <person name="Boyd A."/>
            <person name="Carlson A."/>
            <person name="Copeland A."/>
            <person name="Coutinho P.M."/>
            <person name="de Vries R.P."/>
            <person name="Ferreira P."/>
            <person name="Findley K."/>
            <person name="Foster B."/>
            <person name="Gaskell J."/>
            <person name="Glotzer D."/>
            <person name="Gorecki P."/>
            <person name="Heitman J."/>
            <person name="Hesse C."/>
            <person name="Hori C."/>
            <person name="Igarashi K."/>
            <person name="Jurgens J.A."/>
            <person name="Kallen N."/>
            <person name="Kersten P."/>
            <person name="Kohler A."/>
            <person name="Kuees U."/>
            <person name="Kumar T.K.A."/>
            <person name="Kuo A."/>
            <person name="LaButti K."/>
            <person name="Larrondo L.F."/>
            <person name="Lindquist E."/>
            <person name="Ling A."/>
            <person name="Lombard V."/>
            <person name="Lucas S."/>
            <person name="Lundell T."/>
            <person name="Martin R."/>
            <person name="McLaughlin D.J."/>
            <person name="Morgenstern I."/>
            <person name="Morin E."/>
            <person name="Murat C."/>
            <person name="Nagy L.G."/>
            <person name="Nolan M."/>
            <person name="Ohm R.A."/>
            <person name="Patyshakuliyeva A."/>
            <person name="Rokas A."/>
            <person name="Ruiz-Duenas F.J."/>
            <person name="Sabat G."/>
            <person name="Salamov A."/>
            <person name="Samejima M."/>
            <person name="Schmutz J."/>
            <person name="Slot J.C."/>
            <person name="St John F."/>
            <person name="Stenlid J."/>
            <person name="Sun H."/>
            <person name="Sun S."/>
            <person name="Syed K."/>
            <person name="Tsang A."/>
            <person name="Wiebenga A."/>
            <person name="Young D."/>
            <person name="Pisabarro A."/>
            <person name="Eastwood D.C."/>
            <person name="Martin F."/>
            <person name="Cullen D."/>
            <person name="Grigoriev I.V."/>
            <person name="Hibbett D.S."/>
        </authorList>
    </citation>
    <scope>NUCLEOTIDE SEQUENCE</scope>
    <source>
        <strain evidence="3">FP-58527</strain>
    </source>
</reference>
<proteinExistence type="predicted"/>
<evidence type="ECO:0000313" key="2">
    <source>
        <dbReference type="EMBL" id="EPS96568.1"/>
    </source>
</evidence>
<accession>S8DZL7</accession>
<dbReference type="Proteomes" id="UP000015241">
    <property type="component" value="Unassembled WGS sequence"/>
</dbReference>
<feature type="non-terminal residue" evidence="2">
    <location>
        <position position="1"/>
    </location>
</feature>